<protein>
    <submittedName>
        <fullName evidence="1">Uncharacterized protein</fullName>
    </submittedName>
</protein>
<comment type="caution">
    <text evidence="1">The sequence shown here is derived from an EMBL/GenBank/DDBJ whole genome shotgun (WGS) entry which is preliminary data.</text>
</comment>
<dbReference type="GO" id="GO:0005743">
    <property type="term" value="C:mitochondrial inner membrane"/>
    <property type="evidence" value="ECO:0007669"/>
    <property type="project" value="TreeGrafter"/>
</dbReference>
<sequence length="107" mass="11918">ALDRACNNRTTIVIAHRLTTIQNADYIYVLDKGSVIEEGTHETLLAKEGGKYQTMIKMQQSEKTIGAQDGLMNMAKAVAEDEEQILESVRLLGENEAIDINRVKINI</sequence>
<organism evidence="1 2">
    <name type="scientific">Adineta steineri</name>
    <dbReference type="NCBI Taxonomy" id="433720"/>
    <lineage>
        <taxon>Eukaryota</taxon>
        <taxon>Metazoa</taxon>
        <taxon>Spiralia</taxon>
        <taxon>Gnathifera</taxon>
        <taxon>Rotifera</taxon>
        <taxon>Eurotatoria</taxon>
        <taxon>Bdelloidea</taxon>
        <taxon>Adinetida</taxon>
        <taxon>Adinetidae</taxon>
        <taxon>Adineta</taxon>
    </lineage>
</organism>
<dbReference type="EMBL" id="CAJOAZ010017198">
    <property type="protein sequence ID" value="CAF4312823.1"/>
    <property type="molecule type" value="Genomic_DNA"/>
</dbReference>
<accession>A0A820ITL4</accession>
<dbReference type="GO" id="GO:0015421">
    <property type="term" value="F:ABC-type oligopeptide transporter activity"/>
    <property type="evidence" value="ECO:0007669"/>
    <property type="project" value="TreeGrafter"/>
</dbReference>
<reference evidence="1" key="1">
    <citation type="submission" date="2021-02" db="EMBL/GenBank/DDBJ databases">
        <authorList>
            <person name="Nowell W R."/>
        </authorList>
    </citation>
    <scope>NUCLEOTIDE SEQUENCE</scope>
</reference>
<evidence type="ECO:0000313" key="1">
    <source>
        <dbReference type="EMBL" id="CAF4312823.1"/>
    </source>
</evidence>
<dbReference type="PANTHER" id="PTHR43394:SF1">
    <property type="entry name" value="ATP-BINDING CASSETTE SUB-FAMILY B MEMBER 10, MITOCHONDRIAL"/>
    <property type="match status" value="1"/>
</dbReference>
<gene>
    <name evidence="1" type="ORF">OXD698_LOCUS46729</name>
</gene>
<dbReference type="Proteomes" id="UP000663844">
    <property type="component" value="Unassembled WGS sequence"/>
</dbReference>
<dbReference type="InterPro" id="IPR027417">
    <property type="entry name" value="P-loop_NTPase"/>
</dbReference>
<dbReference type="SUPFAM" id="SSF52540">
    <property type="entry name" value="P-loop containing nucleoside triphosphate hydrolases"/>
    <property type="match status" value="1"/>
</dbReference>
<name>A0A820ITL4_9BILA</name>
<proteinExistence type="predicted"/>
<dbReference type="InterPro" id="IPR039421">
    <property type="entry name" value="Type_1_exporter"/>
</dbReference>
<dbReference type="AlphaFoldDB" id="A0A820ITL4"/>
<evidence type="ECO:0000313" key="2">
    <source>
        <dbReference type="Proteomes" id="UP000663844"/>
    </source>
</evidence>
<dbReference type="Gene3D" id="3.40.50.300">
    <property type="entry name" value="P-loop containing nucleotide triphosphate hydrolases"/>
    <property type="match status" value="1"/>
</dbReference>
<feature type="non-terminal residue" evidence="1">
    <location>
        <position position="1"/>
    </location>
</feature>
<dbReference type="PANTHER" id="PTHR43394">
    <property type="entry name" value="ATP-DEPENDENT PERMEASE MDL1, MITOCHONDRIAL"/>
    <property type="match status" value="1"/>
</dbReference>
<dbReference type="GO" id="GO:0090374">
    <property type="term" value="P:oligopeptide export from mitochondrion"/>
    <property type="evidence" value="ECO:0007669"/>
    <property type="project" value="TreeGrafter"/>
</dbReference>